<gene>
    <name evidence="2" type="ORF">KC01_LOCUS40239</name>
</gene>
<organism evidence="2 3">
    <name type="scientific">Knipowitschia caucasica</name>
    <name type="common">Caucasian dwarf goby</name>
    <name type="synonym">Pomatoschistus caucasicus</name>
    <dbReference type="NCBI Taxonomy" id="637954"/>
    <lineage>
        <taxon>Eukaryota</taxon>
        <taxon>Metazoa</taxon>
        <taxon>Chordata</taxon>
        <taxon>Craniata</taxon>
        <taxon>Vertebrata</taxon>
        <taxon>Euteleostomi</taxon>
        <taxon>Actinopterygii</taxon>
        <taxon>Neopterygii</taxon>
        <taxon>Teleostei</taxon>
        <taxon>Neoteleostei</taxon>
        <taxon>Acanthomorphata</taxon>
        <taxon>Gobiaria</taxon>
        <taxon>Gobiiformes</taxon>
        <taxon>Gobioidei</taxon>
        <taxon>Gobiidae</taxon>
        <taxon>Gobiinae</taxon>
        <taxon>Knipowitschia</taxon>
    </lineage>
</organism>
<protein>
    <submittedName>
        <fullName evidence="2">Uncharacterized protein</fullName>
    </submittedName>
</protein>
<dbReference type="EMBL" id="OZ035830">
    <property type="protein sequence ID" value="CAL1614168.1"/>
    <property type="molecule type" value="Genomic_DNA"/>
</dbReference>
<dbReference type="AlphaFoldDB" id="A0AAV2ML51"/>
<proteinExistence type="predicted"/>
<sequence length="134" mass="15317">MHLQEEFSPSLVVTVNWVMIIATGLEYLDNFLVLDNSTTSSNESVGHIGDFGEETEEAESVRRAKNKRKRRQEEEEAEPVESKKDRVVVISRRERVRGLPSYCILSEFSQKGPVENSASGDRRKKFTVQVCREV</sequence>
<evidence type="ECO:0000256" key="1">
    <source>
        <dbReference type="SAM" id="MobiDB-lite"/>
    </source>
</evidence>
<dbReference type="Proteomes" id="UP001497482">
    <property type="component" value="Chromosome 8"/>
</dbReference>
<keyword evidence="3" id="KW-1185">Reference proteome</keyword>
<evidence type="ECO:0000313" key="3">
    <source>
        <dbReference type="Proteomes" id="UP001497482"/>
    </source>
</evidence>
<name>A0AAV2ML51_KNICA</name>
<accession>A0AAV2ML51</accession>
<evidence type="ECO:0000313" key="2">
    <source>
        <dbReference type="EMBL" id="CAL1614168.1"/>
    </source>
</evidence>
<reference evidence="2 3" key="1">
    <citation type="submission" date="2024-04" db="EMBL/GenBank/DDBJ databases">
        <authorList>
            <person name="Waldvogel A.-M."/>
            <person name="Schoenle A."/>
        </authorList>
    </citation>
    <scope>NUCLEOTIDE SEQUENCE [LARGE SCALE GENOMIC DNA]</scope>
</reference>
<feature type="region of interest" description="Disordered" evidence="1">
    <location>
        <begin position="40"/>
        <end position="84"/>
    </location>
</feature>